<reference evidence="1 2" key="1">
    <citation type="journal article" date="2014" name="BMC Genomics">
        <title>The genome of the intracellular bacterium of the coastal bivalve, Solemya velum: a blueprint for thriving in and out of symbiosis.</title>
        <authorList>
            <person name="Dmytrenko O."/>
            <person name="Russell S.L."/>
            <person name="Loo W.T."/>
            <person name="Fontanez K.M."/>
            <person name="Liao L."/>
            <person name="Roeselers G."/>
            <person name="Sharma R."/>
            <person name="Stewart F.J."/>
            <person name="Newton I.L."/>
            <person name="Woyke T."/>
            <person name="Wu D."/>
            <person name="Lang J.M."/>
            <person name="Eisen J.A."/>
            <person name="Cavanaugh C.M."/>
        </authorList>
    </citation>
    <scope>NUCLEOTIDE SEQUENCE [LARGE SCALE GENOMIC DNA]</scope>
    <source>
        <strain evidence="1 2">WH</strain>
    </source>
</reference>
<organism evidence="1 2">
    <name type="scientific">Solemya velum gill symbiont</name>
    <dbReference type="NCBI Taxonomy" id="2340"/>
    <lineage>
        <taxon>Bacteria</taxon>
        <taxon>Pseudomonadati</taxon>
        <taxon>Pseudomonadota</taxon>
        <taxon>Gammaproteobacteria</taxon>
        <taxon>sulfur-oxidizing symbionts</taxon>
    </lineage>
</organism>
<accession>A0A0B0H9M8</accession>
<name>A0A0B0H9M8_SOVGS</name>
<evidence type="ECO:0000313" key="1">
    <source>
        <dbReference type="EMBL" id="KHF24589.1"/>
    </source>
</evidence>
<dbReference type="AlphaFoldDB" id="A0A0B0H9M8"/>
<dbReference type="STRING" id="2340.JV46_08320"/>
<comment type="caution">
    <text evidence="1">The sequence shown here is derived from an EMBL/GenBank/DDBJ whole genome shotgun (WGS) entry which is preliminary data.</text>
</comment>
<proteinExistence type="predicted"/>
<dbReference type="EMBL" id="JRAA01000002">
    <property type="protein sequence ID" value="KHF24589.1"/>
    <property type="molecule type" value="Genomic_DNA"/>
</dbReference>
<protein>
    <submittedName>
        <fullName evidence="1">Uncharacterized protein</fullName>
    </submittedName>
</protein>
<sequence length="19" mass="2226">MKGNSLYSEDEEIIQMLKP</sequence>
<evidence type="ECO:0000313" key="2">
    <source>
        <dbReference type="Proteomes" id="UP000030856"/>
    </source>
</evidence>
<dbReference type="Proteomes" id="UP000030856">
    <property type="component" value="Unassembled WGS sequence"/>
</dbReference>
<keyword evidence="2" id="KW-1185">Reference proteome</keyword>
<gene>
    <name evidence="1" type="ORF">JV46_08320</name>
</gene>